<gene>
    <name evidence="2" type="ORF">PV07_05999</name>
</gene>
<feature type="compositionally biased region" description="Polar residues" evidence="1">
    <location>
        <begin position="68"/>
        <end position="93"/>
    </location>
</feature>
<dbReference type="AlphaFoldDB" id="A0A0D1ZQE0"/>
<dbReference type="GeneID" id="27345193"/>
<keyword evidence="3" id="KW-1185">Reference proteome</keyword>
<dbReference type="HOGENOM" id="CLU_1038428_0_0_1"/>
<feature type="region of interest" description="Disordered" evidence="1">
    <location>
        <begin position="186"/>
        <end position="209"/>
    </location>
</feature>
<protein>
    <submittedName>
        <fullName evidence="2">Uncharacterized protein</fullName>
    </submittedName>
</protein>
<sequence>MPLGVDDDDLEAAIGMYNFRAKHGTRTAHSLQRQSPETGSRLPLAIGPSHHRDVSCARGEEHAEKESQQLSPVQEEQPNSRFGSPVTIHTSSPRPKANARTPREGKGDTTYYSFQGGSDEIQPRKLIHSTSLPPIPSRQPYYSKPTLQRQHMPSQNIWRRQFGWADVFEQELRDLDVKPACIPKARSANKASHIRTLSDLSSTSSSLPQIQKGVSSFWKPKRDLYSHDSTSSASSTQDDIDSREPATRADVPPRHTEKRLTRFEWLFRKLPGGSDHVGIGPVEEAGQDDPGHGARDRKLRA</sequence>
<feature type="region of interest" description="Disordered" evidence="1">
    <location>
        <begin position="270"/>
        <end position="301"/>
    </location>
</feature>
<feature type="compositionally biased region" description="Low complexity" evidence="1">
    <location>
        <begin position="227"/>
        <end position="237"/>
    </location>
</feature>
<feature type="compositionally biased region" description="Low complexity" evidence="1">
    <location>
        <begin position="197"/>
        <end position="207"/>
    </location>
</feature>
<evidence type="ECO:0000256" key="1">
    <source>
        <dbReference type="SAM" id="MobiDB-lite"/>
    </source>
</evidence>
<proteinExistence type="predicted"/>
<feature type="compositionally biased region" description="Basic and acidic residues" evidence="1">
    <location>
        <begin position="289"/>
        <end position="301"/>
    </location>
</feature>
<feature type="compositionally biased region" description="Basic and acidic residues" evidence="1">
    <location>
        <begin position="240"/>
        <end position="256"/>
    </location>
</feature>
<name>A0A0D1ZQE0_9EURO</name>
<dbReference type="RefSeq" id="XP_016250457.1">
    <property type="nucleotide sequence ID" value="XM_016392938.1"/>
</dbReference>
<organism evidence="2 3">
    <name type="scientific">Cladophialophora immunda</name>
    <dbReference type="NCBI Taxonomy" id="569365"/>
    <lineage>
        <taxon>Eukaryota</taxon>
        <taxon>Fungi</taxon>
        <taxon>Dikarya</taxon>
        <taxon>Ascomycota</taxon>
        <taxon>Pezizomycotina</taxon>
        <taxon>Eurotiomycetes</taxon>
        <taxon>Chaetothyriomycetidae</taxon>
        <taxon>Chaetothyriales</taxon>
        <taxon>Herpotrichiellaceae</taxon>
        <taxon>Cladophialophora</taxon>
    </lineage>
</organism>
<feature type="compositionally biased region" description="Basic and acidic residues" evidence="1">
    <location>
        <begin position="50"/>
        <end position="67"/>
    </location>
</feature>
<feature type="region of interest" description="Disordered" evidence="1">
    <location>
        <begin position="224"/>
        <end position="256"/>
    </location>
</feature>
<dbReference type="Proteomes" id="UP000054466">
    <property type="component" value="Unassembled WGS sequence"/>
</dbReference>
<reference evidence="2 3" key="1">
    <citation type="submission" date="2015-01" db="EMBL/GenBank/DDBJ databases">
        <title>The Genome Sequence of Cladophialophora immunda CBS83496.</title>
        <authorList>
            <consortium name="The Broad Institute Genomics Platform"/>
            <person name="Cuomo C."/>
            <person name="de Hoog S."/>
            <person name="Gorbushina A."/>
            <person name="Stielow B."/>
            <person name="Teixiera M."/>
            <person name="Abouelleil A."/>
            <person name="Chapman S.B."/>
            <person name="Priest M."/>
            <person name="Young S.K."/>
            <person name="Wortman J."/>
            <person name="Nusbaum C."/>
            <person name="Birren B."/>
        </authorList>
    </citation>
    <scope>NUCLEOTIDE SEQUENCE [LARGE SCALE GENOMIC DNA]</scope>
    <source>
        <strain evidence="2 3">CBS 83496</strain>
    </source>
</reference>
<feature type="compositionally biased region" description="Polar residues" evidence="1">
    <location>
        <begin position="27"/>
        <end position="38"/>
    </location>
</feature>
<evidence type="ECO:0000313" key="3">
    <source>
        <dbReference type="Proteomes" id="UP000054466"/>
    </source>
</evidence>
<dbReference type="VEuPathDB" id="FungiDB:PV07_05999"/>
<dbReference type="EMBL" id="KN847042">
    <property type="protein sequence ID" value="KIW30241.1"/>
    <property type="molecule type" value="Genomic_DNA"/>
</dbReference>
<feature type="region of interest" description="Disordered" evidence="1">
    <location>
        <begin position="21"/>
        <end position="109"/>
    </location>
</feature>
<evidence type="ECO:0000313" key="2">
    <source>
        <dbReference type="EMBL" id="KIW30241.1"/>
    </source>
</evidence>
<accession>A0A0D1ZQE0</accession>
<dbReference type="OrthoDB" id="4151798at2759"/>